<dbReference type="EMBL" id="BGPR01005888">
    <property type="protein sequence ID" value="GBN14303.1"/>
    <property type="molecule type" value="Genomic_DNA"/>
</dbReference>
<evidence type="ECO:0000313" key="1">
    <source>
        <dbReference type="EMBL" id="GBN14303.1"/>
    </source>
</evidence>
<gene>
    <name evidence="1" type="ORF">AVEN_228366_1</name>
</gene>
<name>A0A4Y2LJZ3_ARAVE</name>
<dbReference type="OrthoDB" id="6774129at2759"/>
<protein>
    <submittedName>
        <fullName evidence="1">Uncharacterized protein</fullName>
    </submittedName>
</protein>
<reference evidence="1 2" key="1">
    <citation type="journal article" date="2019" name="Sci. Rep.">
        <title>Orb-weaving spider Araneus ventricosus genome elucidates the spidroin gene catalogue.</title>
        <authorList>
            <person name="Kono N."/>
            <person name="Nakamura H."/>
            <person name="Ohtoshi R."/>
            <person name="Moran D.A.P."/>
            <person name="Shinohara A."/>
            <person name="Yoshida Y."/>
            <person name="Fujiwara M."/>
            <person name="Mori M."/>
            <person name="Tomita M."/>
            <person name="Arakawa K."/>
        </authorList>
    </citation>
    <scope>NUCLEOTIDE SEQUENCE [LARGE SCALE GENOMIC DNA]</scope>
</reference>
<accession>A0A4Y2LJZ3</accession>
<dbReference type="AlphaFoldDB" id="A0A4Y2LJZ3"/>
<organism evidence="1 2">
    <name type="scientific">Araneus ventricosus</name>
    <name type="common">Orbweaver spider</name>
    <name type="synonym">Epeira ventricosa</name>
    <dbReference type="NCBI Taxonomy" id="182803"/>
    <lineage>
        <taxon>Eukaryota</taxon>
        <taxon>Metazoa</taxon>
        <taxon>Ecdysozoa</taxon>
        <taxon>Arthropoda</taxon>
        <taxon>Chelicerata</taxon>
        <taxon>Arachnida</taxon>
        <taxon>Araneae</taxon>
        <taxon>Araneomorphae</taxon>
        <taxon>Entelegynae</taxon>
        <taxon>Araneoidea</taxon>
        <taxon>Araneidae</taxon>
        <taxon>Araneus</taxon>
    </lineage>
</organism>
<proteinExistence type="predicted"/>
<dbReference type="Proteomes" id="UP000499080">
    <property type="component" value="Unassembled WGS sequence"/>
</dbReference>
<keyword evidence="2" id="KW-1185">Reference proteome</keyword>
<evidence type="ECO:0000313" key="2">
    <source>
        <dbReference type="Proteomes" id="UP000499080"/>
    </source>
</evidence>
<sequence length="146" mass="16838">MLAPGDMNCIYKAVIQNFDILKEVRGMGEGLVNVGVTFTYCTIHFREEGLQLDAFHPLLLLIFLEDIDICSENIPPGKRISANIKFSVMKKLHYNTLRYVSNRWLSDSSCQKFLKMYPALKQHFSLNLVGNKSDLIKTEQYKHEVH</sequence>
<comment type="caution">
    <text evidence="1">The sequence shown here is derived from an EMBL/GenBank/DDBJ whole genome shotgun (WGS) entry which is preliminary data.</text>
</comment>